<proteinExistence type="predicted"/>
<evidence type="ECO:0000313" key="3">
    <source>
        <dbReference type="Proteomes" id="UP001194746"/>
    </source>
</evidence>
<organism evidence="2 3">
    <name type="scientific">Aspergillus nanangensis</name>
    <dbReference type="NCBI Taxonomy" id="2582783"/>
    <lineage>
        <taxon>Eukaryota</taxon>
        <taxon>Fungi</taxon>
        <taxon>Dikarya</taxon>
        <taxon>Ascomycota</taxon>
        <taxon>Pezizomycotina</taxon>
        <taxon>Eurotiomycetes</taxon>
        <taxon>Eurotiomycetidae</taxon>
        <taxon>Eurotiales</taxon>
        <taxon>Aspergillaceae</taxon>
        <taxon>Aspergillus</taxon>
        <taxon>Aspergillus subgen. Circumdati</taxon>
    </lineage>
</organism>
<name>A0AAD4CUV4_ASPNN</name>
<protein>
    <submittedName>
        <fullName evidence="2">Uncharacterized protein</fullName>
    </submittedName>
</protein>
<evidence type="ECO:0000313" key="2">
    <source>
        <dbReference type="EMBL" id="KAF9893150.1"/>
    </source>
</evidence>
<feature type="region of interest" description="Disordered" evidence="1">
    <location>
        <begin position="1"/>
        <end position="55"/>
    </location>
</feature>
<dbReference type="EMBL" id="VCAU01000009">
    <property type="protein sequence ID" value="KAF9893150.1"/>
    <property type="molecule type" value="Genomic_DNA"/>
</dbReference>
<comment type="caution">
    <text evidence="2">The sequence shown here is derived from an EMBL/GenBank/DDBJ whole genome shotgun (WGS) entry which is preliminary data.</text>
</comment>
<dbReference type="AlphaFoldDB" id="A0AAD4CUV4"/>
<keyword evidence="3" id="KW-1185">Reference proteome</keyword>
<reference evidence="2" key="2">
    <citation type="submission" date="2020-02" db="EMBL/GenBank/DDBJ databases">
        <authorList>
            <person name="Gilchrist C.L.M."/>
            <person name="Chooi Y.-H."/>
        </authorList>
    </citation>
    <scope>NUCLEOTIDE SEQUENCE</scope>
    <source>
        <strain evidence="2">MST-FP2251</strain>
    </source>
</reference>
<sequence>MREKRDFTAQTAAPSPSHTAGPSTSSSSSQRLSGHSWRRRSSRMFPSPDPPCSATRTGACSSCIRCLPSRASLTRTSLLVRRFGGITGLFCPRSRVASIRRLRVVVVVSMLPQLLAVRLSYGSREQFPVPGRGESAEHFALRRSNAELRRMSDNCCEMYERLKGSGRLRAVEKREYLEEDHRNVIASALSGGILYFLDLE</sequence>
<evidence type="ECO:0000256" key="1">
    <source>
        <dbReference type="SAM" id="MobiDB-lite"/>
    </source>
</evidence>
<feature type="compositionally biased region" description="Low complexity" evidence="1">
    <location>
        <begin position="11"/>
        <end position="29"/>
    </location>
</feature>
<gene>
    <name evidence="2" type="ORF">FE257_012562</name>
</gene>
<reference evidence="2" key="1">
    <citation type="journal article" date="2019" name="Beilstein J. Org. Chem.">
        <title>Nanangenines: drimane sesquiterpenoids as the dominant metabolite cohort of a novel Australian fungus, Aspergillus nanangensis.</title>
        <authorList>
            <person name="Lacey H.J."/>
            <person name="Gilchrist C.L.M."/>
            <person name="Crombie A."/>
            <person name="Kalaitzis J.A."/>
            <person name="Vuong D."/>
            <person name="Rutledge P.J."/>
            <person name="Turner P."/>
            <person name="Pitt J.I."/>
            <person name="Lacey E."/>
            <person name="Chooi Y.H."/>
            <person name="Piggott A.M."/>
        </authorList>
    </citation>
    <scope>NUCLEOTIDE SEQUENCE</scope>
    <source>
        <strain evidence="2">MST-FP2251</strain>
    </source>
</reference>
<dbReference type="Proteomes" id="UP001194746">
    <property type="component" value="Unassembled WGS sequence"/>
</dbReference>
<accession>A0AAD4CUV4</accession>